<evidence type="ECO:0000313" key="3">
    <source>
        <dbReference type="Proteomes" id="UP001280121"/>
    </source>
</evidence>
<name>A0AAD9TKV2_9ROSI</name>
<dbReference type="EMBL" id="JANJYI010000008">
    <property type="protein sequence ID" value="KAK2637974.1"/>
    <property type="molecule type" value="Genomic_DNA"/>
</dbReference>
<comment type="caution">
    <text evidence="2">The sequence shown here is derived from an EMBL/GenBank/DDBJ whole genome shotgun (WGS) entry which is preliminary data.</text>
</comment>
<sequence length="121" mass="13130">MVGEDEESGERRNEKPESTPSLVDVRIIAHKKKNDKAVNTKATETIGHNLSNESCEEVSTAPITSPNTVNVNPFNKNRKILGWIGSGEVVAEGRWSSSDPNATVHHVPVGPNAMTVWVDSV</sequence>
<evidence type="ECO:0000313" key="2">
    <source>
        <dbReference type="EMBL" id="KAK2637974.1"/>
    </source>
</evidence>
<dbReference type="AlphaFoldDB" id="A0AAD9TKV2"/>
<gene>
    <name evidence="2" type="ORF">Ddye_025769</name>
</gene>
<evidence type="ECO:0000256" key="1">
    <source>
        <dbReference type="SAM" id="MobiDB-lite"/>
    </source>
</evidence>
<keyword evidence="3" id="KW-1185">Reference proteome</keyword>
<reference evidence="2" key="1">
    <citation type="journal article" date="2023" name="Plant J.">
        <title>Genome sequences and population genomics provide insights into the demographic history, inbreeding, and mutation load of two 'living fossil' tree species of Dipteronia.</title>
        <authorList>
            <person name="Feng Y."/>
            <person name="Comes H.P."/>
            <person name="Chen J."/>
            <person name="Zhu S."/>
            <person name="Lu R."/>
            <person name="Zhang X."/>
            <person name="Li P."/>
            <person name="Qiu J."/>
            <person name="Olsen K.M."/>
            <person name="Qiu Y."/>
        </authorList>
    </citation>
    <scope>NUCLEOTIDE SEQUENCE</scope>
    <source>
        <strain evidence="2">KIB01</strain>
    </source>
</reference>
<dbReference type="Proteomes" id="UP001280121">
    <property type="component" value="Unassembled WGS sequence"/>
</dbReference>
<feature type="region of interest" description="Disordered" evidence="1">
    <location>
        <begin position="1"/>
        <end position="22"/>
    </location>
</feature>
<accession>A0AAD9TKV2</accession>
<organism evidence="2 3">
    <name type="scientific">Dipteronia dyeriana</name>
    <dbReference type="NCBI Taxonomy" id="168575"/>
    <lineage>
        <taxon>Eukaryota</taxon>
        <taxon>Viridiplantae</taxon>
        <taxon>Streptophyta</taxon>
        <taxon>Embryophyta</taxon>
        <taxon>Tracheophyta</taxon>
        <taxon>Spermatophyta</taxon>
        <taxon>Magnoliopsida</taxon>
        <taxon>eudicotyledons</taxon>
        <taxon>Gunneridae</taxon>
        <taxon>Pentapetalae</taxon>
        <taxon>rosids</taxon>
        <taxon>malvids</taxon>
        <taxon>Sapindales</taxon>
        <taxon>Sapindaceae</taxon>
        <taxon>Hippocastanoideae</taxon>
        <taxon>Acereae</taxon>
        <taxon>Dipteronia</taxon>
    </lineage>
</organism>
<proteinExistence type="predicted"/>
<protein>
    <submittedName>
        <fullName evidence="2">Uncharacterized protein</fullName>
    </submittedName>
</protein>